<evidence type="ECO:0000313" key="2">
    <source>
        <dbReference type="Proteomes" id="UP000828390"/>
    </source>
</evidence>
<dbReference type="AlphaFoldDB" id="A0A9D4EEP8"/>
<dbReference type="EMBL" id="JAIWYP010000009">
    <property type="protein sequence ID" value="KAH3776835.1"/>
    <property type="molecule type" value="Genomic_DNA"/>
</dbReference>
<protein>
    <submittedName>
        <fullName evidence="1">Uncharacterized protein</fullName>
    </submittedName>
</protein>
<comment type="caution">
    <text evidence="1">The sequence shown here is derived from an EMBL/GenBank/DDBJ whole genome shotgun (WGS) entry which is preliminary data.</text>
</comment>
<proteinExistence type="predicted"/>
<name>A0A9D4EEP8_DREPO</name>
<reference evidence="1" key="2">
    <citation type="submission" date="2020-11" db="EMBL/GenBank/DDBJ databases">
        <authorList>
            <person name="McCartney M.A."/>
            <person name="Auch B."/>
            <person name="Kono T."/>
            <person name="Mallez S."/>
            <person name="Becker A."/>
            <person name="Gohl D.M."/>
            <person name="Silverstein K.A.T."/>
            <person name="Koren S."/>
            <person name="Bechman K.B."/>
            <person name="Herman A."/>
            <person name="Abrahante J.E."/>
            <person name="Garbe J."/>
        </authorList>
    </citation>
    <scope>NUCLEOTIDE SEQUENCE</scope>
    <source>
        <strain evidence="1">Duluth1</strain>
        <tissue evidence="1">Whole animal</tissue>
    </source>
</reference>
<gene>
    <name evidence="1" type="ORF">DPMN_178268</name>
</gene>
<organism evidence="1 2">
    <name type="scientific">Dreissena polymorpha</name>
    <name type="common">Zebra mussel</name>
    <name type="synonym">Mytilus polymorpha</name>
    <dbReference type="NCBI Taxonomy" id="45954"/>
    <lineage>
        <taxon>Eukaryota</taxon>
        <taxon>Metazoa</taxon>
        <taxon>Spiralia</taxon>
        <taxon>Lophotrochozoa</taxon>
        <taxon>Mollusca</taxon>
        <taxon>Bivalvia</taxon>
        <taxon>Autobranchia</taxon>
        <taxon>Heteroconchia</taxon>
        <taxon>Euheterodonta</taxon>
        <taxon>Imparidentia</taxon>
        <taxon>Neoheterodontei</taxon>
        <taxon>Myida</taxon>
        <taxon>Dreissenoidea</taxon>
        <taxon>Dreissenidae</taxon>
        <taxon>Dreissena</taxon>
    </lineage>
</organism>
<sequence length="54" mass="6174">MKQIIFRRFFLSSTGVLAMFGNQTNNHSASLLLLLPSNDHLQLTEDYCHGAHER</sequence>
<accession>A0A9D4EEP8</accession>
<reference evidence="1" key="1">
    <citation type="journal article" date="2019" name="bioRxiv">
        <title>The Genome of the Zebra Mussel, Dreissena polymorpha: A Resource for Invasive Species Research.</title>
        <authorList>
            <person name="McCartney M.A."/>
            <person name="Auch B."/>
            <person name="Kono T."/>
            <person name="Mallez S."/>
            <person name="Zhang Y."/>
            <person name="Obille A."/>
            <person name="Becker A."/>
            <person name="Abrahante J.E."/>
            <person name="Garbe J."/>
            <person name="Badalamenti J.P."/>
            <person name="Herman A."/>
            <person name="Mangelson H."/>
            <person name="Liachko I."/>
            <person name="Sullivan S."/>
            <person name="Sone E.D."/>
            <person name="Koren S."/>
            <person name="Silverstein K.A.T."/>
            <person name="Beckman K.B."/>
            <person name="Gohl D.M."/>
        </authorList>
    </citation>
    <scope>NUCLEOTIDE SEQUENCE</scope>
    <source>
        <strain evidence="1">Duluth1</strain>
        <tissue evidence="1">Whole animal</tissue>
    </source>
</reference>
<evidence type="ECO:0000313" key="1">
    <source>
        <dbReference type="EMBL" id="KAH3776835.1"/>
    </source>
</evidence>
<keyword evidence="2" id="KW-1185">Reference proteome</keyword>
<dbReference type="Proteomes" id="UP000828390">
    <property type="component" value="Unassembled WGS sequence"/>
</dbReference>